<dbReference type="GO" id="GO:0048812">
    <property type="term" value="P:neuron projection morphogenesis"/>
    <property type="evidence" value="ECO:0007669"/>
    <property type="project" value="InterPro"/>
</dbReference>
<reference evidence="5" key="2">
    <citation type="submission" date="2025-09" db="UniProtKB">
        <authorList>
            <consortium name="Ensembl"/>
        </authorList>
    </citation>
    <scope>IDENTIFICATION</scope>
</reference>
<feature type="compositionally biased region" description="Basic and acidic residues" evidence="2">
    <location>
        <begin position="86"/>
        <end position="107"/>
    </location>
</feature>
<reference evidence="5" key="1">
    <citation type="submission" date="2025-08" db="UniProtKB">
        <authorList>
            <consortium name="Ensembl"/>
        </authorList>
    </citation>
    <scope>IDENTIFICATION</scope>
</reference>
<feature type="domain" description="Neuronal tyrosine-phosphorylated phosphoinositide-3-kinase adapter N-terminal" evidence="3">
    <location>
        <begin position="3"/>
        <end position="322"/>
    </location>
</feature>
<evidence type="ECO:0000256" key="2">
    <source>
        <dbReference type="SAM" id="MobiDB-lite"/>
    </source>
</evidence>
<evidence type="ECO:0000256" key="1">
    <source>
        <dbReference type="ARBA" id="ARBA00022553"/>
    </source>
</evidence>
<dbReference type="Pfam" id="PF15452">
    <property type="entry name" value="NYAP_C"/>
    <property type="match status" value="2"/>
</dbReference>
<dbReference type="GeneTree" id="ENSGT00890000139453"/>
<feature type="compositionally biased region" description="Basic and acidic residues" evidence="2">
    <location>
        <begin position="425"/>
        <end position="445"/>
    </location>
</feature>
<feature type="compositionally biased region" description="Polar residues" evidence="2">
    <location>
        <begin position="28"/>
        <end position="41"/>
    </location>
</feature>
<evidence type="ECO:0000313" key="5">
    <source>
        <dbReference type="Ensembl" id="ENSOSIP00000035095.1"/>
    </source>
</evidence>
<feature type="region of interest" description="Disordered" evidence="2">
    <location>
        <begin position="238"/>
        <end position="466"/>
    </location>
</feature>
<name>A0A8C8DWB5_9TELE</name>
<feature type="compositionally biased region" description="Polar residues" evidence="2">
    <location>
        <begin position="379"/>
        <end position="419"/>
    </location>
</feature>
<accession>A0A8C8DWB5</accession>
<dbReference type="InterPro" id="IPR039482">
    <property type="entry name" value="NYAP_N"/>
</dbReference>
<feature type="region of interest" description="Disordered" evidence="2">
    <location>
        <begin position="17"/>
        <end position="159"/>
    </location>
</feature>
<feature type="domain" description="Neuronal tyrosine-phosphorylated phosphoinositide-3-kinase adapter C-terminal" evidence="4">
    <location>
        <begin position="363"/>
        <end position="434"/>
    </location>
</feature>
<organism evidence="5 6">
    <name type="scientific">Oryzias sinensis</name>
    <name type="common">Chinese medaka</name>
    <dbReference type="NCBI Taxonomy" id="183150"/>
    <lineage>
        <taxon>Eukaryota</taxon>
        <taxon>Metazoa</taxon>
        <taxon>Chordata</taxon>
        <taxon>Craniata</taxon>
        <taxon>Vertebrata</taxon>
        <taxon>Euteleostomi</taxon>
        <taxon>Actinopterygii</taxon>
        <taxon>Neopterygii</taxon>
        <taxon>Teleostei</taxon>
        <taxon>Neoteleostei</taxon>
        <taxon>Acanthomorphata</taxon>
        <taxon>Ovalentaria</taxon>
        <taxon>Atherinomorphae</taxon>
        <taxon>Beloniformes</taxon>
        <taxon>Adrianichthyidae</taxon>
        <taxon>Oryziinae</taxon>
        <taxon>Oryzias</taxon>
    </lineage>
</organism>
<feature type="region of interest" description="Disordered" evidence="2">
    <location>
        <begin position="551"/>
        <end position="570"/>
    </location>
</feature>
<dbReference type="Proteomes" id="UP000694383">
    <property type="component" value="Unplaced"/>
</dbReference>
<dbReference type="GO" id="GO:0043491">
    <property type="term" value="P:phosphatidylinositol 3-kinase/protein kinase B signal transduction"/>
    <property type="evidence" value="ECO:0007669"/>
    <property type="project" value="InterPro"/>
</dbReference>
<dbReference type="PANTHER" id="PTHR22633:SF1">
    <property type="entry name" value="NEURONAL TYROSINE-PHOSPHORYLATED PHOSPHOINOSITIDE-3-KINASE ADAPTER 2"/>
    <property type="match status" value="1"/>
</dbReference>
<feature type="compositionally biased region" description="Polar residues" evidence="2">
    <location>
        <begin position="289"/>
        <end position="299"/>
    </location>
</feature>
<keyword evidence="6" id="KW-1185">Reference proteome</keyword>
<sequence length="581" mass="63619">MAADGAYSGKHFRMGFMTMPAPQDRLPPSNQGFTVRSQSLHSVGGGEEDSNHSRKQPPPKPKRDPNTKLSSSSEAVDKGSGFTSREANKVLEPPDTHCHFHIDDFKKMPPPKPIRNPNTQLSTSFDESYIGNHSKGSLELDKYSSQSQIQASRDTDEEEPVYIEMVGNILQELKNQEVLDSEQSESVYEEMKYPTLDDFQSTTHPNTWSSRDSLCDIPPPFPNLLSHRPPLLVFPPAPVQCSPNSDESPLTPLDVTRLPMLEDVTYNKSSGADSPQSSTHHHKERDFSSTHTITSSGRSSAPPLPSNFYKSSGSTHSGHGYPRSQSACPSPVTMVRSLTPLSLKRPPPYETLVAGGSIPHSSSSSSSSSHKAGEGGAKLSNSSSTYGSMHNVSIRSQTPTSPMEEQHTMFSSGRQTMKRTSGGRKGREGEGDSRTLPRHDHKSRDVQLSPVSSRIGRSSVSPTLIHKGGGESQVVCRLGRSASTSVVPSPFGTPQHHLDESQHPALSQMPWLSGDATMMEMIEKKRVLCQEIKARQRPEKNLCKQDSMPILPSWKRKQPPPYTAPPTAAGHTTTVFWDTAI</sequence>
<feature type="compositionally biased region" description="Polar residues" evidence="2">
    <location>
        <begin position="116"/>
        <end position="126"/>
    </location>
</feature>
<proteinExistence type="predicted"/>
<dbReference type="InterPro" id="IPR026722">
    <property type="entry name" value="NYAP1/NYAP2"/>
</dbReference>
<feature type="domain" description="Neuronal tyrosine-phosphorylated phosphoinositide-3-kinase adapter C-terminal" evidence="4">
    <location>
        <begin position="451"/>
        <end position="581"/>
    </location>
</feature>
<evidence type="ECO:0000259" key="3">
    <source>
        <dbReference type="Pfam" id="PF15439"/>
    </source>
</evidence>
<evidence type="ECO:0000313" key="6">
    <source>
        <dbReference type="Proteomes" id="UP000694383"/>
    </source>
</evidence>
<feature type="compositionally biased region" description="Polar residues" evidence="2">
    <location>
        <begin position="308"/>
        <end position="328"/>
    </location>
</feature>
<protein>
    <submittedName>
        <fullName evidence="5">Neuronal tyrosine-phosphorylated phosphoinositide-3-kinase adaptor 2a</fullName>
    </submittedName>
</protein>
<keyword evidence="1" id="KW-0597">Phosphoprotein</keyword>
<evidence type="ECO:0000259" key="4">
    <source>
        <dbReference type="Pfam" id="PF15452"/>
    </source>
</evidence>
<dbReference type="Ensembl" id="ENSOSIT00000037001.1">
    <property type="protein sequence ID" value="ENSOSIP00000035095.1"/>
    <property type="gene ID" value="ENSOSIG00000017560.1"/>
</dbReference>
<feature type="compositionally biased region" description="Polar residues" evidence="2">
    <location>
        <begin position="449"/>
        <end position="462"/>
    </location>
</feature>
<dbReference type="Pfam" id="PF15439">
    <property type="entry name" value="NYAP_N"/>
    <property type="match status" value="1"/>
</dbReference>
<dbReference type="PANTHER" id="PTHR22633">
    <property type="entry name" value="NEURONAL TYROSINE-PHOSPHORYLATED PHOSPHOINOSITIDE-3-KINASE ADAPTER 2-RELATED"/>
    <property type="match status" value="1"/>
</dbReference>
<dbReference type="InterPro" id="IPR029353">
    <property type="entry name" value="NYAP_C"/>
</dbReference>
<feature type="compositionally biased region" description="Polar residues" evidence="2">
    <location>
        <begin position="143"/>
        <end position="152"/>
    </location>
</feature>
<dbReference type="AlphaFoldDB" id="A0A8C8DWB5"/>
<feature type="compositionally biased region" description="Polar residues" evidence="2">
    <location>
        <begin position="266"/>
        <end position="278"/>
    </location>
</feature>